<dbReference type="RefSeq" id="WP_238311552.1">
    <property type="nucleotide sequence ID" value="NZ_BPQV01000007.1"/>
</dbReference>
<organism evidence="2 3">
    <name type="scientific">Methylobacterium organophilum</name>
    <dbReference type="NCBI Taxonomy" id="410"/>
    <lineage>
        <taxon>Bacteria</taxon>
        <taxon>Pseudomonadati</taxon>
        <taxon>Pseudomonadota</taxon>
        <taxon>Alphaproteobacteria</taxon>
        <taxon>Hyphomicrobiales</taxon>
        <taxon>Methylobacteriaceae</taxon>
        <taxon>Methylobacterium</taxon>
    </lineage>
</organism>
<evidence type="ECO:0000313" key="3">
    <source>
        <dbReference type="Proteomes" id="UP001055156"/>
    </source>
</evidence>
<feature type="region of interest" description="Disordered" evidence="1">
    <location>
        <begin position="67"/>
        <end position="87"/>
    </location>
</feature>
<gene>
    <name evidence="2" type="ORF">LKMONMHP_2613</name>
</gene>
<accession>A0ABQ4TB03</accession>
<sequence length="87" mass="9297">MGKWVPAVASIGLLCLLIIPAPGVLGLLIGTACALAIIISAVMWFLDRMATRLLVWGASFKRKVAGKRRRDVHAGSGISKKTTRRVA</sequence>
<dbReference type="PROSITE" id="PS51257">
    <property type="entry name" value="PROKAR_LIPOPROTEIN"/>
    <property type="match status" value="1"/>
</dbReference>
<comment type="caution">
    <text evidence="2">The sequence shown here is derived from an EMBL/GenBank/DDBJ whole genome shotgun (WGS) entry which is preliminary data.</text>
</comment>
<proteinExistence type="predicted"/>
<dbReference type="EMBL" id="BPQV01000007">
    <property type="protein sequence ID" value="GJE27752.1"/>
    <property type="molecule type" value="Genomic_DNA"/>
</dbReference>
<reference evidence="2" key="2">
    <citation type="submission" date="2021-08" db="EMBL/GenBank/DDBJ databases">
        <authorList>
            <person name="Tani A."/>
            <person name="Ola A."/>
            <person name="Ogura Y."/>
            <person name="Katsura K."/>
            <person name="Hayashi T."/>
        </authorList>
    </citation>
    <scope>NUCLEOTIDE SEQUENCE</scope>
    <source>
        <strain evidence="2">NBRC 15689</strain>
    </source>
</reference>
<evidence type="ECO:0000256" key="1">
    <source>
        <dbReference type="SAM" id="MobiDB-lite"/>
    </source>
</evidence>
<evidence type="ECO:0000313" key="2">
    <source>
        <dbReference type="EMBL" id="GJE27752.1"/>
    </source>
</evidence>
<protein>
    <submittedName>
        <fullName evidence="2">Uncharacterized protein</fullName>
    </submittedName>
</protein>
<reference evidence="2" key="1">
    <citation type="journal article" date="2021" name="Front. Microbiol.">
        <title>Comprehensive Comparative Genomics and Phenotyping of Methylobacterium Species.</title>
        <authorList>
            <person name="Alessa O."/>
            <person name="Ogura Y."/>
            <person name="Fujitani Y."/>
            <person name="Takami H."/>
            <person name="Hayashi T."/>
            <person name="Sahin N."/>
            <person name="Tani A."/>
        </authorList>
    </citation>
    <scope>NUCLEOTIDE SEQUENCE</scope>
    <source>
        <strain evidence="2">NBRC 15689</strain>
    </source>
</reference>
<dbReference type="Proteomes" id="UP001055156">
    <property type="component" value="Unassembled WGS sequence"/>
</dbReference>
<keyword evidence="3" id="KW-1185">Reference proteome</keyword>
<name>A0ABQ4TB03_METOR</name>